<dbReference type="PANTHER" id="PTHR46708">
    <property type="entry name" value="TENASCIN"/>
    <property type="match status" value="1"/>
</dbReference>
<protein>
    <submittedName>
        <fullName evidence="5">Fibronectin type-III domain-containing protein</fullName>
    </submittedName>
</protein>
<dbReference type="InterPro" id="IPR036116">
    <property type="entry name" value="FN3_sf"/>
</dbReference>
<dbReference type="InterPro" id="IPR050991">
    <property type="entry name" value="ECM_Regulatory_Proteins"/>
</dbReference>
<sequence>MEIRRPLHSALFTNLLPEAEYAIGVVVYKEHEPSLYYRTNAKTVSNSGMLWDDKPKIVEEGQNTYVVSWKRPEISHPIEYYVVEYRSVDNNTWWKYKTILNDDDQFSLDIEDSYGKIFYSIRILAVDDQNRLVLKTPETRISSIILEPCIGNGGIPKTITYKFISDNAIQFSWEKPLCESSRPVTGYEYQFWEAGNQNDDDRLDSFVGDAVVVRGELKPATQYAFRVRSRVGPNRSPWSETVNVRTDSFLSQGKVVF</sequence>
<dbReference type="CDD" id="cd00063">
    <property type="entry name" value="FN3"/>
    <property type="match status" value="2"/>
</dbReference>
<keyword evidence="4" id="KW-1185">Reference proteome</keyword>
<dbReference type="STRING" id="51028.A0A0N4VC19"/>
<dbReference type="SUPFAM" id="SSF49265">
    <property type="entry name" value="Fibronectin type III"/>
    <property type="match status" value="2"/>
</dbReference>
<reference evidence="5" key="1">
    <citation type="submission" date="2017-02" db="UniProtKB">
        <authorList>
            <consortium name="WormBaseParasite"/>
        </authorList>
    </citation>
    <scope>IDENTIFICATION</scope>
</reference>
<gene>
    <name evidence="3" type="ORF">EVEC_LOCUS7581</name>
</gene>
<evidence type="ECO:0000313" key="4">
    <source>
        <dbReference type="Proteomes" id="UP000274131"/>
    </source>
</evidence>
<dbReference type="Pfam" id="PF00041">
    <property type="entry name" value="fn3"/>
    <property type="match status" value="1"/>
</dbReference>
<organism evidence="5">
    <name type="scientific">Enterobius vermicularis</name>
    <name type="common">Human pinworm</name>
    <dbReference type="NCBI Taxonomy" id="51028"/>
    <lineage>
        <taxon>Eukaryota</taxon>
        <taxon>Metazoa</taxon>
        <taxon>Ecdysozoa</taxon>
        <taxon>Nematoda</taxon>
        <taxon>Chromadorea</taxon>
        <taxon>Rhabditida</taxon>
        <taxon>Spirurina</taxon>
        <taxon>Oxyuridomorpha</taxon>
        <taxon>Oxyuroidea</taxon>
        <taxon>Oxyuridae</taxon>
        <taxon>Enterobius</taxon>
    </lineage>
</organism>
<dbReference type="OrthoDB" id="5783564at2759"/>
<dbReference type="WBParaSite" id="EVEC_0000809701-mRNA-1">
    <property type="protein sequence ID" value="EVEC_0000809701-mRNA-1"/>
    <property type="gene ID" value="EVEC_0000809701"/>
</dbReference>
<dbReference type="InterPro" id="IPR013783">
    <property type="entry name" value="Ig-like_fold"/>
</dbReference>
<dbReference type="InterPro" id="IPR003961">
    <property type="entry name" value="FN3_dom"/>
</dbReference>
<dbReference type="Gene3D" id="2.60.40.10">
    <property type="entry name" value="Immunoglobulins"/>
    <property type="match status" value="2"/>
</dbReference>
<dbReference type="SMART" id="SM00060">
    <property type="entry name" value="FN3"/>
    <property type="match status" value="2"/>
</dbReference>
<evidence type="ECO:0000313" key="3">
    <source>
        <dbReference type="EMBL" id="VDD92830.1"/>
    </source>
</evidence>
<feature type="domain" description="Fibronectin type-III" evidence="2">
    <location>
        <begin position="51"/>
        <end position="149"/>
    </location>
</feature>
<reference evidence="3 4" key="2">
    <citation type="submission" date="2018-10" db="EMBL/GenBank/DDBJ databases">
        <authorList>
            <consortium name="Pathogen Informatics"/>
        </authorList>
    </citation>
    <scope>NUCLEOTIDE SEQUENCE [LARGE SCALE GENOMIC DNA]</scope>
</reference>
<proteinExistence type="predicted"/>
<dbReference type="EMBL" id="UXUI01008987">
    <property type="protein sequence ID" value="VDD92830.1"/>
    <property type="molecule type" value="Genomic_DNA"/>
</dbReference>
<evidence type="ECO:0000313" key="5">
    <source>
        <dbReference type="WBParaSite" id="EVEC_0000809701-mRNA-1"/>
    </source>
</evidence>
<evidence type="ECO:0000259" key="2">
    <source>
        <dbReference type="PROSITE" id="PS50853"/>
    </source>
</evidence>
<feature type="domain" description="Fibronectin type-III" evidence="2">
    <location>
        <begin position="155"/>
        <end position="249"/>
    </location>
</feature>
<dbReference type="AlphaFoldDB" id="A0A0N4VC19"/>
<dbReference type="PROSITE" id="PS50853">
    <property type="entry name" value="FN3"/>
    <property type="match status" value="2"/>
</dbReference>
<evidence type="ECO:0000256" key="1">
    <source>
        <dbReference type="ARBA" id="ARBA00022737"/>
    </source>
</evidence>
<name>A0A0N4VC19_ENTVE</name>
<dbReference type="PANTHER" id="PTHR46708:SF2">
    <property type="entry name" value="FIBRONECTIN TYPE-III DOMAIN-CONTAINING PROTEIN"/>
    <property type="match status" value="1"/>
</dbReference>
<dbReference type="Proteomes" id="UP000274131">
    <property type="component" value="Unassembled WGS sequence"/>
</dbReference>
<accession>A0A0N4VC19</accession>
<keyword evidence="1" id="KW-0677">Repeat</keyword>